<name>A0ACC4DVC4_PURLI</name>
<evidence type="ECO:0000313" key="1">
    <source>
        <dbReference type="EMBL" id="KAL3960058.1"/>
    </source>
</evidence>
<dbReference type="Proteomes" id="UP001638806">
    <property type="component" value="Unassembled WGS sequence"/>
</dbReference>
<accession>A0ACC4DVC4</accession>
<keyword evidence="2" id="KW-1185">Reference proteome</keyword>
<gene>
    <name evidence="1" type="ORF">ACCO45_005175</name>
</gene>
<proteinExistence type="predicted"/>
<organism evidence="1 2">
    <name type="scientific">Purpureocillium lilacinum</name>
    <name type="common">Paecilomyces lilacinus</name>
    <dbReference type="NCBI Taxonomy" id="33203"/>
    <lineage>
        <taxon>Eukaryota</taxon>
        <taxon>Fungi</taxon>
        <taxon>Dikarya</taxon>
        <taxon>Ascomycota</taxon>
        <taxon>Pezizomycotina</taxon>
        <taxon>Sordariomycetes</taxon>
        <taxon>Hypocreomycetidae</taxon>
        <taxon>Hypocreales</taxon>
        <taxon>Ophiocordycipitaceae</taxon>
        <taxon>Purpureocillium</taxon>
    </lineage>
</organism>
<reference evidence="1" key="1">
    <citation type="submission" date="2024-12" db="EMBL/GenBank/DDBJ databases">
        <title>Comparative genomics and development of molecular markers within Purpureocillium lilacinum and among Purpureocillium species.</title>
        <authorList>
            <person name="Yeh Z.-Y."/>
            <person name="Ni N.-T."/>
            <person name="Lo P.-H."/>
            <person name="Mushyakhwo K."/>
            <person name="Lin C.-F."/>
            <person name="Nai Y.-S."/>
        </authorList>
    </citation>
    <scope>NUCLEOTIDE SEQUENCE</scope>
    <source>
        <strain evidence="1">NCHU-NPUST-175</strain>
    </source>
</reference>
<sequence length="699" mass="78099">MADYGIGATDEIARLSLGQDVAEPEPSPPPNITSPGIVAVDITQKFAQAAKTLAPGELVKDGFFTLFESVSALEIMDPKMDSGCVKPGDEFEELFDVSRALDPQEVLGVMDQLLCHEMSWHLGYPLAQTILTSVYVEALLMPVPSSIDQAYFVRHGKLDANRQPMLQVLRAYCLGMLKACGYVNERIKSEHFYEEEDFVTNTAAADLLDAAECPQHVKDAPKARQPWEEAQAVLPKISATHALAKPVDEAFSAKLQRKLASTMPPRPIVELGFDDAFGHLSRLFADGLEVISILDYVDSQCLLTFVLTFQAKKPQPLVYVRTLLQTFLFNAMEILGSMSIRQLLDDDFSIISLPASVLLDRVNDEIEAVQDPRFAMSQQMEFFRQRAAQPFLDILRTACQNRSRVRRTLCHTIREWESLQVEAEEIDQILQVKTKEKPMVHQPSMSAPPVESYALSLSSWTYLYKLRQMEWIVQLGFELEVYQPDELGGMYWYLNYLSKSRLQHSERIKGFIVHKAEEARSQPQRPDPMADEQLQKSLAHTRLSLLDAAVTWELSDALPYSNDDLRYDLRMKPFVAVGFPALPNFHEFTAGVTQSESTSQELLEYAERAVAGAKRGYEALSKLSAKESFSVGSHTRWAASVKGALRSTIAAGIAISSVQKALSRQTSKGGPLGIKAEVPTPGKAYHEWWIVPKIVPVAP</sequence>
<comment type="caution">
    <text evidence="1">The sequence shown here is derived from an EMBL/GenBank/DDBJ whole genome shotgun (WGS) entry which is preliminary data.</text>
</comment>
<protein>
    <submittedName>
        <fullName evidence="1">Uncharacterized protein</fullName>
    </submittedName>
</protein>
<evidence type="ECO:0000313" key="2">
    <source>
        <dbReference type="Proteomes" id="UP001638806"/>
    </source>
</evidence>
<dbReference type="EMBL" id="JBGNUJ010000004">
    <property type="protein sequence ID" value="KAL3960058.1"/>
    <property type="molecule type" value="Genomic_DNA"/>
</dbReference>